<evidence type="ECO:0000256" key="1">
    <source>
        <dbReference type="ARBA" id="ARBA00009437"/>
    </source>
</evidence>
<dbReference type="InterPro" id="IPR058163">
    <property type="entry name" value="LysR-type_TF_proteobact-type"/>
</dbReference>
<keyword evidence="2" id="KW-0805">Transcription regulation</keyword>
<dbReference type="SUPFAM" id="SSF53850">
    <property type="entry name" value="Periplasmic binding protein-like II"/>
    <property type="match status" value="1"/>
</dbReference>
<evidence type="ECO:0000259" key="5">
    <source>
        <dbReference type="PROSITE" id="PS50931"/>
    </source>
</evidence>
<evidence type="ECO:0000256" key="4">
    <source>
        <dbReference type="ARBA" id="ARBA00023163"/>
    </source>
</evidence>
<feature type="domain" description="HTH lysR-type" evidence="5">
    <location>
        <begin position="7"/>
        <end position="64"/>
    </location>
</feature>
<keyword evidence="4" id="KW-0804">Transcription</keyword>
<comment type="caution">
    <text evidence="6">The sequence shown here is derived from an EMBL/GenBank/DDBJ whole genome shotgun (WGS) entry which is preliminary data.</text>
</comment>
<dbReference type="InterPro" id="IPR000847">
    <property type="entry name" value="LysR_HTH_N"/>
</dbReference>
<dbReference type="EMBL" id="SNVI01000008">
    <property type="protein sequence ID" value="TFE36818.1"/>
    <property type="molecule type" value="Genomic_DNA"/>
</dbReference>
<evidence type="ECO:0000313" key="7">
    <source>
        <dbReference type="Proteomes" id="UP000297385"/>
    </source>
</evidence>
<evidence type="ECO:0000256" key="3">
    <source>
        <dbReference type="ARBA" id="ARBA00023125"/>
    </source>
</evidence>
<dbReference type="RefSeq" id="WP_134466739.1">
    <property type="nucleotide sequence ID" value="NZ_SNVI01000008.1"/>
</dbReference>
<reference evidence="6 7" key="1">
    <citation type="submission" date="2019-03" db="EMBL/GenBank/DDBJ databases">
        <title>Complete Genome Sequence of Paraburkholderia dipogonis ICMP 19430T, a Nitrogen-fixing Symbiont of the South African Invasive Legume Dipogon lignosus in New Zealand.</title>
        <authorList>
            <person name="De Meyer S.E."/>
        </authorList>
    </citation>
    <scope>NUCLEOTIDE SEQUENCE [LARGE SCALE GENOMIC DNA]</scope>
    <source>
        <strain evidence="6 7">ICMP 19430</strain>
    </source>
</reference>
<dbReference type="GO" id="GO:0003700">
    <property type="term" value="F:DNA-binding transcription factor activity"/>
    <property type="evidence" value="ECO:0007669"/>
    <property type="project" value="InterPro"/>
</dbReference>
<evidence type="ECO:0000313" key="6">
    <source>
        <dbReference type="EMBL" id="TFE36818.1"/>
    </source>
</evidence>
<dbReference type="GO" id="GO:0006351">
    <property type="term" value="P:DNA-templated transcription"/>
    <property type="evidence" value="ECO:0007669"/>
    <property type="project" value="TreeGrafter"/>
</dbReference>
<sequence>MNWLDRVPFAYLRNFEAAGRTGAFADAADELHLSPSAVSHSVRRLEEVIGQKLFRRSAREVELTREGAVLLEYVQRAMEEMRRGFALLGSDETMPLRLHTAPSFAAQWLLPRLGRFVKAHPQVDLRFTVSADYARFENGDLDLDIVYGEPPPSPYETVPLVVEGLAPLCNPELADGIQRPEDLLNHTLIQCDAQRFQWKGWFELNNLAPPVHYGLRFDRSSLAIAAAADGLGVVLESTLLADRELRNGSLVRPLSNVTRELQYIGHYLMYPKRLHYHYALETFKGWLLSELGLENPDSTSKPSAPAE</sequence>
<evidence type="ECO:0000256" key="2">
    <source>
        <dbReference type="ARBA" id="ARBA00023015"/>
    </source>
</evidence>
<gene>
    <name evidence="6" type="ORF">E2553_45070</name>
</gene>
<name>A0A4Y8MHC4_9BURK</name>
<dbReference type="InterPro" id="IPR036388">
    <property type="entry name" value="WH-like_DNA-bd_sf"/>
</dbReference>
<dbReference type="InterPro" id="IPR036390">
    <property type="entry name" value="WH_DNA-bd_sf"/>
</dbReference>
<dbReference type="Pfam" id="PF00126">
    <property type="entry name" value="HTH_1"/>
    <property type="match status" value="1"/>
</dbReference>
<dbReference type="Gene3D" id="3.40.190.10">
    <property type="entry name" value="Periplasmic binding protein-like II"/>
    <property type="match status" value="2"/>
</dbReference>
<dbReference type="GO" id="GO:0043565">
    <property type="term" value="F:sequence-specific DNA binding"/>
    <property type="evidence" value="ECO:0007669"/>
    <property type="project" value="TreeGrafter"/>
</dbReference>
<dbReference type="PROSITE" id="PS50931">
    <property type="entry name" value="HTH_LYSR"/>
    <property type="match status" value="1"/>
</dbReference>
<dbReference type="SUPFAM" id="SSF46785">
    <property type="entry name" value="Winged helix' DNA-binding domain"/>
    <property type="match status" value="1"/>
</dbReference>
<dbReference type="PANTHER" id="PTHR30537:SF58">
    <property type="entry name" value="HTH-TYPE TRANSCRIPTIONAL REGULATOR PERR"/>
    <property type="match status" value="1"/>
</dbReference>
<dbReference type="FunFam" id="1.10.10.10:FF:000001">
    <property type="entry name" value="LysR family transcriptional regulator"/>
    <property type="match status" value="1"/>
</dbReference>
<dbReference type="InterPro" id="IPR005119">
    <property type="entry name" value="LysR_subst-bd"/>
</dbReference>
<protein>
    <submittedName>
        <fullName evidence="6">LysR family transcriptional regulator</fullName>
    </submittedName>
</protein>
<dbReference type="CDD" id="cd08432">
    <property type="entry name" value="PBP2_GcdR_TrpI_HvrB_AmpR_like"/>
    <property type="match status" value="1"/>
</dbReference>
<dbReference type="AlphaFoldDB" id="A0A4Y8MHC4"/>
<dbReference type="Gene3D" id="1.10.10.10">
    <property type="entry name" value="Winged helix-like DNA-binding domain superfamily/Winged helix DNA-binding domain"/>
    <property type="match status" value="1"/>
</dbReference>
<dbReference type="Proteomes" id="UP000297385">
    <property type="component" value="Unassembled WGS sequence"/>
</dbReference>
<dbReference type="PRINTS" id="PR00039">
    <property type="entry name" value="HTHLYSR"/>
</dbReference>
<comment type="similarity">
    <text evidence="1">Belongs to the LysR transcriptional regulatory family.</text>
</comment>
<dbReference type="PANTHER" id="PTHR30537">
    <property type="entry name" value="HTH-TYPE TRANSCRIPTIONAL REGULATOR"/>
    <property type="match status" value="1"/>
</dbReference>
<dbReference type="Pfam" id="PF03466">
    <property type="entry name" value="LysR_substrate"/>
    <property type="match status" value="1"/>
</dbReference>
<proteinExistence type="inferred from homology"/>
<keyword evidence="3" id="KW-0238">DNA-binding</keyword>
<organism evidence="6 7">
    <name type="scientific">Paraburkholderia dipogonis</name>
    <dbReference type="NCBI Taxonomy" id="1211383"/>
    <lineage>
        <taxon>Bacteria</taxon>
        <taxon>Pseudomonadati</taxon>
        <taxon>Pseudomonadota</taxon>
        <taxon>Betaproteobacteria</taxon>
        <taxon>Burkholderiales</taxon>
        <taxon>Burkholderiaceae</taxon>
        <taxon>Paraburkholderia</taxon>
    </lineage>
</organism>
<accession>A0A4Y8MHC4</accession>